<dbReference type="InterPro" id="IPR002818">
    <property type="entry name" value="DJ-1/PfpI"/>
</dbReference>
<dbReference type="InterPro" id="IPR050325">
    <property type="entry name" value="Prot/Nucl_acid_deglycase"/>
</dbReference>
<evidence type="ECO:0000259" key="1">
    <source>
        <dbReference type="Pfam" id="PF01965"/>
    </source>
</evidence>
<evidence type="ECO:0000313" key="3">
    <source>
        <dbReference type="EMBL" id="OFV66313.1"/>
    </source>
</evidence>
<evidence type="ECO:0000313" key="4">
    <source>
        <dbReference type="Proteomes" id="UP000185779"/>
    </source>
</evidence>
<dbReference type="SUPFAM" id="SSF52317">
    <property type="entry name" value="Class I glutamine amidotransferase-like"/>
    <property type="match status" value="1"/>
</dbReference>
<name>A0A1F2P558_9EURY</name>
<dbReference type="AlphaFoldDB" id="A0A1F2P558"/>
<accession>A0A1F2P558</accession>
<dbReference type="Proteomes" id="UP000885936">
    <property type="component" value="Unassembled WGS sequence"/>
</dbReference>
<dbReference type="Gene3D" id="3.40.50.880">
    <property type="match status" value="1"/>
</dbReference>
<dbReference type="EC" id="6.3.5.3" evidence="3"/>
<dbReference type="PANTHER" id="PTHR48094">
    <property type="entry name" value="PROTEIN/NUCLEIC ACID DEGLYCASE DJ-1-RELATED"/>
    <property type="match status" value="1"/>
</dbReference>
<dbReference type="Pfam" id="PF01965">
    <property type="entry name" value="DJ-1_PfpI"/>
    <property type="match status" value="1"/>
</dbReference>
<dbReference type="STRING" id="1839936.SBU_000855"/>
<dbReference type="InterPro" id="IPR029062">
    <property type="entry name" value="Class_I_gatase-like"/>
</dbReference>
<dbReference type="GO" id="GO:0004642">
    <property type="term" value="F:phosphoribosylformylglycinamidine synthase activity"/>
    <property type="evidence" value="ECO:0007669"/>
    <property type="project" value="UniProtKB-EC"/>
</dbReference>
<proteinExistence type="predicted"/>
<dbReference type="EMBL" id="DRIE01000009">
    <property type="protein sequence ID" value="HEC56389.1"/>
    <property type="molecule type" value="Genomic_DNA"/>
</dbReference>
<protein>
    <submittedName>
        <fullName evidence="2">DJ-1/PfpI family protein</fullName>
    </submittedName>
    <submittedName>
        <fullName evidence="3">ThiJ/PfpI domain protein</fullName>
        <ecNumber evidence="3">6.3.5.3</ecNumber>
    </submittedName>
</protein>
<dbReference type="GO" id="GO:0005737">
    <property type="term" value="C:cytoplasm"/>
    <property type="evidence" value="ECO:0007669"/>
    <property type="project" value="TreeGrafter"/>
</dbReference>
<keyword evidence="4" id="KW-1185">Reference proteome</keyword>
<reference evidence="2" key="2">
    <citation type="journal article" date="2020" name="mSystems">
        <title>Genome- and Community-Level Interaction Insights into Carbon Utilization and Element Cycling Functions of Hydrothermarchaeota in Hydrothermal Sediment.</title>
        <authorList>
            <person name="Zhou Z."/>
            <person name="Liu Y."/>
            <person name="Xu W."/>
            <person name="Pan J."/>
            <person name="Luo Z.H."/>
            <person name="Li M."/>
        </authorList>
    </citation>
    <scope>NUCLEOTIDE SEQUENCE [LARGE SCALE GENOMIC DNA]</scope>
    <source>
        <strain evidence="2">HyVt-386</strain>
    </source>
</reference>
<sequence length="216" mass="23722">MRTLGLVLLILLILSTMVGCIDRPEKEGTIDLTQNCTGGRILIIIAPQDFRDEEVLVPEEIFEEYGFTVDVASTTKKVAEGMRGTKIKPDLAFSDVNVGDYDAIVIAGGIGSREYLWGDDLLRSLVIEAYNREKIVAAICLSPVILARAGILDGKNATVFPDDEAIKELVENGAIYQDEEVVVSDRIITGRDPHAARVFALRIIERERYLGNGKNG</sequence>
<dbReference type="Proteomes" id="UP000185779">
    <property type="component" value="Unassembled WGS sequence"/>
</dbReference>
<keyword evidence="3" id="KW-0436">Ligase</keyword>
<feature type="domain" description="DJ-1/PfpI" evidence="1">
    <location>
        <begin position="40"/>
        <end position="205"/>
    </location>
</feature>
<dbReference type="PANTHER" id="PTHR48094:SF12">
    <property type="entry name" value="PARKINSON DISEASE PROTEIN 7 HOMOLOG"/>
    <property type="match status" value="1"/>
</dbReference>
<dbReference type="PROSITE" id="PS51257">
    <property type="entry name" value="PROKAR_LIPOPROTEIN"/>
    <property type="match status" value="1"/>
</dbReference>
<comment type="caution">
    <text evidence="3">The sequence shown here is derived from an EMBL/GenBank/DDBJ whole genome shotgun (WGS) entry which is preliminary data.</text>
</comment>
<organism evidence="3 4">
    <name type="scientific">Candidatus Syntropharchaeum butanivorans</name>
    <dbReference type="NCBI Taxonomy" id="1839936"/>
    <lineage>
        <taxon>Archaea</taxon>
        <taxon>Methanobacteriati</taxon>
        <taxon>Methanobacteriota</taxon>
        <taxon>Stenosarchaea group</taxon>
        <taxon>Methanomicrobia</taxon>
        <taxon>Methanosarcinales</taxon>
        <taxon>ANME-2 cluster</taxon>
        <taxon>Candidatus Syntropharchaeum</taxon>
    </lineage>
</organism>
<dbReference type="EMBL" id="LYOR01000003">
    <property type="protein sequence ID" value="OFV66313.1"/>
    <property type="molecule type" value="Genomic_DNA"/>
</dbReference>
<dbReference type="CDD" id="cd03135">
    <property type="entry name" value="GATase1_DJ-1"/>
    <property type="match status" value="1"/>
</dbReference>
<gene>
    <name evidence="2" type="ORF">ENI32_00645</name>
    <name evidence="3" type="ORF">SBU_000855</name>
</gene>
<evidence type="ECO:0000313" key="2">
    <source>
        <dbReference type="EMBL" id="HEC56389.1"/>
    </source>
</evidence>
<reference evidence="3 4" key="1">
    <citation type="submission" date="2016-05" db="EMBL/GenBank/DDBJ databases">
        <title>Microbial consortia oxidize butane by reversing methanogenesis.</title>
        <authorList>
            <person name="Laso-Perez R."/>
            <person name="Richter M."/>
            <person name="Wegener G."/>
            <person name="Musat F."/>
        </authorList>
    </citation>
    <scope>NUCLEOTIDE SEQUENCE [LARGE SCALE GENOMIC DNA]</scope>
    <source>
        <strain evidence="3">BOX1</strain>
    </source>
</reference>